<dbReference type="Gene3D" id="1.25.40.10">
    <property type="entry name" value="Tetratricopeptide repeat domain"/>
    <property type="match status" value="1"/>
</dbReference>
<proteinExistence type="predicted"/>
<dbReference type="InterPro" id="IPR011990">
    <property type="entry name" value="TPR-like_helical_dom_sf"/>
</dbReference>
<gene>
    <name evidence="1" type="ORF">ABEB36_001249</name>
</gene>
<evidence type="ECO:0000313" key="2">
    <source>
        <dbReference type="Proteomes" id="UP001566132"/>
    </source>
</evidence>
<dbReference type="Proteomes" id="UP001566132">
    <property type="component" value="Unassembled WGS sequence"/>
</dbReference>
<sequence>MEKLLNEIIKDLTVLSENLEEDETCNDFKRELKRAESRCTYLLGQLDNIYLYHSSLIHNYLELLAILQRYYQNGDLPEKVNYIRYRNLWAGRAHILFKTVIEMQPESTYKGNFKAFLFLYLSFLMRYEQFHGEILLDHARNMALKSEISGDDYVKISYILRGYCNDWEASRIVLLKGRHKYPRDCHIMFEIIHLEKEALRAGIKTVKQSQRISRMNEAFEDAATKNVDVNFLLEMLNYFQANGIDGSINPAKEVLKKYYKDSVEMWHHLAYQGLVKIEQENKTKTVYLCGAIDIYEEGLQVISKKKEPILWTSYIDFIYGIYIMDPDVKLDPANPCLMTIENFLDDLLTKAEKKIKLDKNQLTMWLEVCELNYNRTDTAERRMKYEKICEKGVKAYPKDEHFWIVFFKHLFRIGHFKRANETMQVANYTLGANCIELWHLFIENVRNQLTVKELNEVYVIACTKTKPNVAIHFKGEFMFHLIRTNDYETMLQYYESLSTKQPYCKKMHNDMFEVAFRRANKKLNDTTNLILKRWSEQFGHDDINLYKGKLLVIQAKEISRYEKYLEVNKVFEEAMLKLEDREMKKIFRADFRNYLHTFLRYFEVKVIVEEKSLELPENKP</sequence>
<name>A0ABD1FDX9_HYPHA</name>
<keyword evidence="2" id="KW-1185">Reference proteome</keyword>
<dbReference type="SUPFAM" id="SSF48452">
    <property type="entry name" value="TPR-like"/>
    <property type="match status" value="1"/>
</dbReference>
<evidence type="ECO:0000313" key="1">
    <source>
        <dbReference type="EMBL" id="KAL1517489.1"/>
    </source>
</evidence>
<organism evidence="1 2">
    <name type="scientific">Hypothenemus hampei</name>
    <name type="common">Coffee berry borer</name>
    <dbReference type="NCBI Taxonomy" id="57062"/>
    <lineage>
        <taxon>Eukaryota</taxon>
        <taxon>Metazoa</taxon>
        <taxon>Ecdysozoa</taxon>
        <taxon>Arthropoda</taxon>
        <taxon>Hexapoda</taxon>
        <taxon>Insecta</taxon>
        <taxon>Pterygota</taxon>
        <taxon>Neoptera</taxon>
        <taxon>Endopterygota</taxon>
        <taxon>Coleoptera</taxon>
        <taxon>Polyphaga</taxon>
        <taxon>Cucujiformia</taxon>
        <taxon>Curculionidae</taxon>
        <taxon>Scolytinae</taxon>
        <taxon>Hypothenemus</taxon>
    </lineage>
</organism>
<dbReference type="EMBL" id="JBDJPC010000001">
    <property type="protein sequence ID" value="KAL1517489.1"/>
    <property type="molecule type" value="Genomic_DNA"/>
</dbReference>
<protein>
    <submittedName>
        <fullName evidence="1">Uncharacterized protein</fullName>
    </submittedName>
</protein>
<comment type="caution">
    <text evidence="1">The sequence shown here is derived from an EMBL/GenBank/DDBJ whole genome shotgun (WGS) entry which is preliminary data.</text>
</comment>
<dbReference type="AlphaFoldDB" id="A0ABD1FDX9"/>
<reference evidence="1 2" key="1">
    <citation type="submission" date="2024-05" db="EMBL/GenBank/DDBJ databases">
        <title>Genetic variation in Jamaican populations of the coffee berry borer (Hypothenemus hampei).</title>
        <authorList>
            <person name="Errbii M."/>
            <person name="Myrie A."/>
        </authorList>
    </citation>
    <scope>NUCLEOTIDE SEQUENCE [LARGE SCALE GENOMIC DNA]</scope>
    <source>
        <strain evidence="1">JA-Hopewell-2020-01-JO</strain>
        <tissue evidence="1">Whole body</tissue>
    </source>
</reference>
<accession>A0ABD1FDX9</accession>